<dbReference type="RefSeq" id="WP_100673839.1">
    <property type="nucleotide sequence ID" value="NZ_NJGD01000014.1"/>
</dbReference>
<proteinExistence type="predicted"/>
<evidence type="ECO:0000313" key="2">
    <source>
        <dbReference type="Proteomes" id="UP000231987"/>
    </source>
</evidence>
<dbReference type="EMBL" id="NJGD01000014">
    <property type="protein sequence ID" value="PJR12786.1"/>
    <property type="molecule type" value="Genomic_DNA"/>
</dbReference>
<gene>
    <name evidence="1" type="ORF">CEJ86_24720</name>
</gene>
<accession>A0A2J0YWX1</accession>
<evidence type="ECO:0000313" key="1">
    <source>
        <dbReference type="EMBL" id="PJR12786.1"/>
    </source>
</evidence>
<dbReference type="Proteomes" id="UP000231987">
    <property type="component" value="Unassembled WGS sequence"/>
</dbReference>
<reference evidence="1 2" key="1">
    <citation type="submission" date="2017-06" db="EMBL/GenBank/DDBJ databases">
        <title>Ensifer strains isolated from leguminous trees and herbs display diverse denitrification phenotypes with some acting as strong N2O sinks.</title>
        <authorList>
            <person name="Woliy K."/>
            <person name="Mania D."/>
            <person name="Bakken L.R."/>
            <person name="Frostegard A."/>
        </authorList>
    </citation>
    <scope>NUCLEOTIDE SEQUENCE [LARGE SCALE GENOMIC DNA]</scope>
    <source>
        <strain evidence="1 2">AC50a</strain>
    </source>
</reference>
<dbReference type="AlphaFoldDB" id="A0A2J0YWX1"/>
<name>A0A2J0YWX1_RHIML</name>
<comment type="caution">
    <text evidence="1">The sequence shown here is derived from an EMBL/GenBank/DDBJ whole genome shotgun (WGS) entry which is preliminary data.</text>
</comment>
<sequence length="105" mass="12065">MPQHLLSVDRIFALDRQQRPSERSLPWPETRSGLTVVVEPKPHWAMDLLAFSMFERAYCYYADWCHNGHNARFFRHIEKSGADVLATARTMVAGELSEGLWDCAA</sequence>
<protein>
    <submittedName>
        <fullName evidence="1">Uncharacterized protein</fullName>
    </submittedName>
</protein>
<organism evidence="1 2">
    <name type="scientific">Rhizobium meliloti</name>
    <name type="common">Ensifer meliloti</name>
    <name type="synonym">Sinorhizobium meliloti</name>
    <dbReference type="NCBI Taxonomy" id="382"/>
    <lineage>
        <taxon>Bacteria</taxon>
        <taxon>Pseudomonadati</taxon>
        <taxon>Pseudomonadota</taxon>
        <taxon>Alphaproteobacteria</taxon>
        <taxon>Hyphomicrobiales</taxon>
        <taxon>Rhizobiaceae</taxon>
        <taxon>Sinorhizobium/Ensifer group</taxon>
        <taxon>Sinorhizobium</taxon>
    </lineage>
</organism>